<proteinExistence type="predicted"/>
<evidence type="ECO:0000313" key="1">
    <source>
        <dbReference type="Proteomes" id="UP000515158"/>
    </source>
</evidence>
<dbReference type="AlphaFoldDB" id="A0A6P8YD08"/>
<name>A0A6P8YD08_THRPL</name>
<accession>A0A6P8YD08</accession>
<protein>
    <submittedName>
        <fullName evidence="2">Uncharacterized protein LOC117641482</fullName>
    </submittedName>
</protein>
<dbReference type="RefSeq" id="XP_034234740.1">
    <property type="nucleotide sequence ID" value="XM_034378849.1"/>
</dbReference>
<keyword evidence="1" id="KW-1185">Reference proteome</keyword>
<dbReference type="GeneID" id="117641482"/>
<dbReference type="Proteomes" id="UP000515158">
    <property type="component" value="Unplaced"/>
</dbReference>
<organism evidence="2">
    <name type="scientific">Thrips palmi</name>
    <name type="common">Melon thrips</name>
    <dbReference type="NCBI Taxonomy" id="161013"/>
    <lineage>
        <taxon>Eukaryota</taxon>
        <taxon>Metazoa</taxon>
        <taxon>Ecdysozoa</taxon>
        <taxon>Arthropoda</taxon>
        <taxon>Hexapoda</taxon>
        <taxon>Insecta</taxon>
        <taxon>Pterygota</taxon>
        <taxon>Neoptera</taxon>
        <taxon>Paraneoptera</taxon>
        <taxon>Thysanoptera</taxon>
        <taxon>Terebrantia</taxon>
        <taxon>Thripoidea</taxon>
        <taxon>Thripidae</taxon>
        <taxon>Thrips</taxon>
    </lineage>
</organism>
<sequence>MGMRSLDADCLRAMRRLVAGPKDPNRWVFEKTWDLNPSRSKRLTLGFDLLRKLDICTVIESPSGLGVKLSVLELQHLLTPSMRTDVFEHLDRPQAEGGVSSRAGNMEFQCVTLRNGEPGLRLAKGESFVILGEVSCTALYYAAPAILQRLDLLDSVGELGAEWLVRSMEVMRAQARSMGQQALSREKEVYPVMTALSGKLGSVKLMAPTLDIEGEFISDMLFRHKELFARMFIDYMRSDDGDVNAESA</sequence>
<dbReference type="KEGG" id="tpal:117641482"/>
<evidence type="ECO:0000313" key="2">
    <source>
        <dbReference type="RefSeq" id="XP_034234740.1"/>
    </source>
</evidence>
<dbReference type="InParanoid" id="A0A6P8YD08"/>
<gene>
    <name evidence="2" type="primary">LOC117641482</name>
</gene>
<dbReference type="OrthoDB" id="10615227at2759"/>
<reference evidence="2" key="1">
    <citation type="submission" date="2025-08" db="UniProtKB">
        <authorList>
            <consortium name="RefSeq"/>
        </authorList>
    </citation>
    <scope>IDENTIFICATION</scope>
    <source>
        <tissue evidence="2">Total insect</tissue>
    </source>
</reference>